<name>R0HCM3_9BRAS</name>
<dbReference type="PROSITE" id="PS52045">
    <property type="entry name" value="NEPROSIN_PEP_CD"/>
    <property type="match status" value="1"/>
</dbReference>
<proteinExistence type="predicted"/>
<protein>
    <recommendedName>
        <fullName evidence="2">Neprosin PEP catalytic domain-containing protein</fullName>
    </recommendedName>
</protein>
<dbReference type="InterPro" id="IPR025521">
    <property type="entry name" value="Neprosin_propep"/>
</dbReference>
<dbReference type="Gene3D" id="3.90.1320.10">
    <property type="entry name" value="Outer-capsid protein sigma 3, large lobe"/>
    <property type="match status" value="1"/>
</dbReference>
<feature type="chain" id="PRO_5004343008" description="Neprosin PEP catalytic domain-containing protein" evidence="1">
    <location>
        <begin position="25"/>
        <end position="402"/>
    </location>
</feature>
<dbReference type="Proteomes" id="UP000029121">
    <property type="component" value="Unassembled WGS sequence"/>
</dbReference>
<dbReference type="eggNOG" id="ENOG502QVB2">
    <property type="taxonomic scope" value="Eukaryota"/>
</dbReference>
<keyword evidence="4" id="KW-1185">Reference proteome</keyword>
<evidence type="ECO:0000313" key="4">
    <source>
        <dbReference type="Proteomes" id="UP000029121"/>
    </source>
</evidence>
<dbReference type="STRING" id="81985.R0HCM3"/>
<sequence>MMGVGAFAVALMMITVITSPCLHGEEFSDHQEINVQRLLKRLNKPALKSIKSEDGDIIDCVPITCQPALDHPLLKNHTIQMRPSFVTEDEYKNNKKKQKAIIQVWHKDGDCPENTVPIRRTKKEDILGAKYFESFRRKNHRRIAEYKSPNIGHEYAVMDLRTGKFYGTEFTINIWNPKVQISNEFSLAQTWLLSGNGPQLNSIEAGWQVSEIIYGDSNTRLFVFWTNNGYQGKLCYNLDCPDLGFVQVSNRFTVGGSLNPVSQYDGEQQELSMHIRKYDGKNWWLKIGEEFVGYWSDDLFTSLKDGATVVQWGGEIVNRMTDGKHTTTEMGSGHFAEEGFKKASYFRNLMIYDEANTLKEPQGPLKPITGHDACYNLKPGDGGTPWGVNFFFGGPGRNDKCP</sequence>
<dbReference type="OrthoDB" id="1858978at2759"/>
<dbReference type="Pfam" id="PF03080">
    <property type="entry name" value="Neprosin"/>
    <property type="match status" value="1"/>
</dbReference>
<dbReference type="AlphaFoldDB" id="R0HCM3"/>
<dbReference type="KEGG" id="crb:17887888"/>
<dbReference type="Pfam" id="PF14365">
    <property type="entry name" value="Neprosin_AP"/>
    <property type="match status" value="1"/>
</dbReference>
<dbReference type="EMBL" id="KB870808">
    <property type="protein sequence ID" value="EOA27234.1"/>
    <property type="molecule type" value="Genomic_DNA"/>
</dbReference>
<dbReference type="InterPro" id="IPR004314">
    <property type="entry name" value="Neprosin"/>
</dbReference>
<evidence type="ECO:0000313" key="3">
    <source>
        <dbReference type="EMBL" id="EOA27234.1"/>
    </source>
</evidence>
<accession>R0HCM3</accession>
<feature type="domain" description="Neprosin PEP catalytic" evidence="2">
    <location>
        <begin position="147"/>
        <end position="402"/>
    </location>
</feature>
<reference evidence="4" key="1">
    <citation type="journal article" date="2013" name="Nat. Genet.">
        <title>The Capsella rubella genome and the genomic consequences of rapid mating system evolution.</title>
        <authorList>
            <person name="Slotte T."/>
            <person name="Hazzouri K.M."/>
            <person name="Agren J.A."/>
            <person name="Koenig D."/>
            <person name="Maumus F."/>
            <person name="Guo Y.L."/>
            <person name="Steige K."/>
            <person name="Platts A.E."/>
            <person name="Escobar J.S."/>
            <person name="Newman L.K."/>
            <person name="Wang W."/>
            <person name="Mandakova T."/>
            <person name="Vello E."/>
            <person name="Smith L.M."/>
            <person name="Henz S.R."/>
            <person name="Steffen J."/>
            <person name="Takuno S."/>
            <person name="Brandvain Y."/>
            <person name="Coop G."/>
            <person name="Andolfatto P."/>
            <person name="Hu T.T."/>
            <person name="Blanchette M."/>
            <person name="Clark R.M."/>
            <person name="Quesneville H."/>
            <person name="Nordborg M."/>
            <person name="Gaut B.S."/>
            <person name="Lysak M.A."/>
            <person name="Jenkins J."/>
            <person name="Grimwood J."/>
            <person name="Chapman J."/>
            <person name="Prochnik S."/>
            <person name="Shu S."/>
            <person name="Rokhsar D."/>
            <person name="Schmutz J."/>
            <person name="Weigel D."/>
            <person name="Wright S.I."/>
        </authorList>
    </citation>
    <scope>NUCLEOTIDE SEQUENCE [LARGE SCALE GENOMIC DNA]</scope>
    <source>
        <strain evidence="4">cv. Monte Gargano</strain>
    </source>
</reference>
<organism evidence="3 4">
    <name type="scientific">Capsella rubella</name>
    <dbReference type="NCBI Taxonomy" id="81985"/>
    <lineage>
        <taxon>Eukaryota</taxon>
        <taxon>Viridiplantae</taxon>
        <taxon>Streptophyta</taxon>
        <taxon>Embryophyta</taxon>
        <taxon>Tracheophyta</taxon>
        <taxon>Spermatophyta</taxon>
        <taxon>Magnoliopsida</taxon>
        <taxon>eudicotyledons</taxon>
        <taxon>Gunneridae</taxon>
        <taxon>Pentapetalae</taxon>
        <taxon>rosids</taxon>
        <taxon>malvids</taxon>
        <taxon>Brassicales</taxon>
        <taxon>Brassicaceae</taxon>
        <taxon>Camelineae</taxon>
        <taxon>Capsella</taxon>
    </lineage>
</organism>
<dbReference type="PANTHER" id="PTHR31589:SF224">
    <property type="entry name" value="NEP-INTERACTING PROTEIN (DUF239)"/>
    <property type="match status" value="1"/>
</dbReference>
<dbReference type="InterPro" id="IPR053168">
    <property type="entry name" value="Glutamic_endopeptidase"/>
</dbReference>
<feature type="signal peptide" evidence="1">
    <location>
        <begin position="1"/>
        <end position="24"/>
    </location>
</feature>
<dbReference type="PANTHER" id="PTHR31589">
    <property type="entry name" value="PROTEIN, PUTATIVE (DUF239)-RELATED-RELATED"/>
    <property type="match status" value="1"/>
</dbReference>
<evidence type="ECO:0000256" key="1">
    <source>
        <dbReference type="SAM" id="SignalP"/>
    </source>
</evidence>
<gene>
    <name evidence="3" type="ORF">CARUB_v10023349mg</name>
</gene>
<evidence type="ECO:0000259" key="2">
    <source>
        <dbReference type="PROSITE" id="PS52045"/>
    </source>
</evidence>
<keyword evidence="1" id="KW-0732">Signal</keyword>